<dbReference type="InterPro" id="IPR005646">
    <property type="entry name" value="FapA"/>
</dbReference>
<dbReference type="PANTHER" id="PTHR38032:SF1">
    <property type="entry name" value="RNA-BINDING PROTEIN KHPB N-TERMINAL DOMAIN-CONTAINING PROTEIN"/>
    <property type="match status" value="1"/>
</dbReference>
<feature type="domain" description="Flagellar Assembly Protein A N-terminal region" evidence="2">
    <location>
        <begin position="72"/>
        <end position="238"/>
    </location>
</feature>
<dbReference type="PANTHER" id="PTHR38032">
    <property type="entry name" value="POLYMERASE-RELATED"/>
    <property type="match status" value="1"/>
</dbReference>
<evidence type="ECO:0000256" key="1">
    <source>
        <dbReference type="SAM" id="Coils"/>
    </source>
</evidence>
<dbReference type="InterPro" id="IPR046865">
    <property type="entry name" value="FapA_b_solenoid"/>
</dbReference>
<organism evidence="3 4">
    <name type="scientific">Paenibacillus filicis</name>
    <dbReference type="NCBI Taxonomy" id="669464"/>
    <lineage>
        <taxon>Bacteria</taxon>
        <taxon>Bacillati</taxon>
        <taxon>Bacillota</taxon>
        <taxon>Bacilli</taxon>
        <taxon>Bacillales</taxon>
        <taxon>Paenibacillaceae</taxon>
        <taxon>Paenibacillus</taxon>
    </lineage>
</organism>
<keyword evidence="1" id="KW-0175">Coiled coil</keyword>
<evidence type="ECO:0000259" key="2">
    <source>
        <dbReference type="Pfam" id="PF20250"/>
    </source>
</evidence>
<dbReference type="InterPro" id="IPR046866">
    <property type="entry name" value="FapA_N"/>
</dbReference>
<sequence>MEFFRNDSFSLQGKGDHVYITAVAPGFPIKEFDLLLKQHPRLQMTSFAGLRDALLQATGAPVQIGVLRPLLEITVSRDWMEATLKLNMTESELQLRRTSLVDEVAEALKQHEITEGILFDALRDPPVQRSIVIARGIEPEPGRDAVLSYYSLSERRPTLRQDGSADYYELSFIDEVQPGEWLGEKIPPTDGKDGRNLKGDLLPASKGMDQPLQYDKQFITEEWEDDRFVLRSQVIGSVYKVGKLITVEELLLIQGDVGPQTGNLDYDGAIQIMGTVLDGYSVKATKDISILGESGIGAVGQIFSESGDIYIKGGCFGKERASLRAARHVYIKHAKDCSIEAGESIHIGLYAIGCQLKARHIVLDKKRGKLIGGHVHATVQLTTAYIGNEFERPTRVEVEGFDRSDIIRQLDQVLAEYKRLLQELEHCRREIVMYEGYLDLLSDTQQEEFAGYKEKYEATASALLELEEQRVKLMAYMSARGDGEVAVFQKAYPRTMLQIKELEKTILSSTGGFFYVDKNKFVQE</sequence>
<protein>
    <submittedName>
        <fullName evidence="3">FapA family protein</fullName>
    </submittedName>
</protein>
<dbReference type="Pfam" id="PF20250">
    <property type="entry name" value="FapA_N"/>
    <property type="match status" value="1"/>
</dbReference>
<name>A0ABU9DJF1_9BACL</name>
<proteinExistence type="predicted"/>
<reference evidence="3 4" key="1">
    <citation type="submission" date="2024-04" db="EMBL/GenBank/DDBJ databases">
        <title>draft genome sequnece of Paenibacillus filicis.</title>
        <authorList>
            <person name="Kim D.-U."/>
        </authorList>
    </citation>
    <scope>NUCLEOTIDE SEQUENCE [LARGE SCALE GENOMIC DNA]</scope>
    <source>
        <strain evidence="3 4">KACC14197</strain>
    </source>
</reference>
<dbReference type="RefSeq" id="WP_341415248.1">
    <property type="nucleotide sequence ID" value="NZ_JBBPCC010000005.1"/>
</dbReference>
<evidence type="ECO:0000313" key="3">
    <source>
        <dbReference type="EMBL" id="MEK8128178.1"/>
    </source>
</evidence>
<feature type="coiled-coil region" evidence="1">
    <location>
        <begin position="403"/>
        <end position="430"/>
    </location>
</feature>
<comment type="caution">
    <text evidence="3">The sequence shown here is derived from an EMBL/GenBank/DDBJ whole genome shotgun (WGS) entry which is preliminary data.</text>
</comment>
<gene>
    <name evidence="3" type="ORF">WMW72_09710</name>
</gene>
<dbReference type="EMBL" id="JBBPCC010000005">
    <property type="protein sequence ID" value="MEK8128178.1"/>
    <property type="molecule type" value="Genomic_DNA"/>
</dbReference>
<evidence type="ECO:0000313" key="4">
    <source>
        <dbReference type="Proteomes" id="UP001469365"/>
    </source>
</evidence>
<keyword evidence="4" id="KW-1185">Reference proteome</keyword>
<dbReference type="Pfam" id="PF03961">
    <property type="entry name" value="FapA"/>
    <property type="match status" value="1"/>
</dbReference>
<dbReference type="Proteomes" id="UP001469365">
    <property type="component" value="Unassembled WGS sequence"/>
</dbReference>
<accession>A0ABU9DJF1</accession>